<dbReference type="Pfam" id="PF00528">
    <property type="entry name" value="BPD_transp_1"/>
    <property type="match status" value="1"/>
</dbReference>
<dbReference type="InterPro" id="IPR000515">
    <property type="entry name" value="MetI-like"/>
</dbReference>
<keyword evidence="3" id="KW-1003">Cell membrane</keyword>
<feature type="transmembrane region" description="Helical" evidence="7">
    <location>
        <begin position="79"/>
        <end position="99"/>
    </location>
</feature>
<evidence type="ECO:0000313" key="9">
    <source>
        <dbReference type="EMBL" id="BAS27987.1"/>
    </source>
</evidence>
<dbReference type="CDD" id="cd06261">
    <property type="entry name" value="TM_PBP2"/>
    <property type="match status" value="1"/>
</dbReference>
<name>A0A0K2SLV1_LIMPI</name>
<feature type="transmembrane region" description="Helical" evidence="7">
    <location>
        <begin position="185"/>
        <end position="210"/>
    </location>
</feature>
<protein>
    <submittedName>
        <fullName evidence="9">Sugar ABC transporter permease</fullName>
    </submittedName>
</protein>
<gene>
    <name evidence="9" type="ORF">LIP_2146</name>
</gene>
<feature type="transmembrane region" description="Helical" evidence="7">
    <location>
        <begin position="14"/>
        <end position="35"/>
    </location>
</feature>
<dbReference type="AlphaFoldDB" id="A0A0K2SLV1"/>
<sequence length="279" mass="30607">MTTLTRSSRPSSGLVYAVLSALALFSLAPLLLMLLNSLRSRMEISMDPLGLPRQFLWGNYLAAWQEGALGAALTNSLVVSGLTVLLTCVVASMAAYSLARRRIRAWAAVSVYLLVCTTIPVQLFLIPLFFIFQHLHLVNSRPALALIYTALYTPFSIFLLRAYFLAIPVELEEAARVDGASDWQVFARVLVPMIAPGLMTVALVVGLWSWNEFLLAVTFLQDESLYTATVRFYGFSGRFVTEWGKMMASAVILVVPVIAAFAALQRKFIEGMTAGGIKG</sequence>
<dbReference type="PROSITE" id="PS50928">
    <property type="entry name" value="ABC_TM1"/>
    <property type="match status" value="1"/>
</dbReference>
<keyword evidence="4 7" id="KW-0812">Transmembrane</keyword>
<feature type="domain" description="ABC transmembrane type-1" evidence="8">
    <location>
        <begin position="73"/>
        <end position="264"/>
    </location>
</feature>
<dbReference type="SUPFAM" id="SSF161098">
    <property type="entry name" value="MetI-like"/>
    <property type="match status" value="1"/>
</dbReference>
<proteinExistence type="inferred from homology"/>
<dbReference type="GO" id="GO:0005886">
    <property type="term" value="C:plasma membrane"/>
    <property type="evidence" value="ECO:0007669"/>
    <property type="project" value="UniProtKB-SubCell"/>
</dbReference>
<dbReference type="GO" id="GO:0055085">
    <property type="term" value="P:transmembrane transport"/>
    <property type="evidence" value="ECO:0007669"/>
    <property type="project" value="InterPro"/>
</dbReference>
<accession>A0A0K2SLV1</accession>
<evidence type="ECO:0000313" key="10">
    <source>
        <dbReference type="Proteomes" id="UP000065807"/>
    </source>
</evidence>
<feature type="transmembrane region" description="Helical" evidence="7">
    <location>
        <begin position="144"/>
        <end position="164"/>
    </location>
</feature>
<evidence type="ECO:0000256" key="7">
    <source>
        <dbReference type="RuleBase" id="RU363032"/>
    </source>
</evidence>
<evidence type="ECO:0000256" key="3">
    <source>
        <dbReference type="ARBA" id="ARBA00022475"/>
    </source>
</evidence>
<evidence type="ECO:0000259" key="8">
    <source>
        <dbReference type="PROSITE" id="PS50928"/>
    </source>
</evidence>
<evidence type="ECO:0000256" key="4">
    <source>
        <dbReference type="ARBA" id="ARBA00022692"/>
    </source>
</evidence>
<feature type="transmembrane region" description="Helical" evidence="7">
    <location>
        <begin position="246"/>
        <end position="264"/>
    </location>
</feature>
<comment type="similarity">
    <text evidence="7">Belongs to the binding-protein-dependent transport system permease family.</text>
</comment>
<comment type="subcellular location">
    <subcellularLocation>
        <location evidence="1 7">Cell membrane</location>
        <topology evidence="1 7">Multi-pass membrane protein</topology>
    </subcellularLocation>
</comment>
<dbReference type="PANTHER" id="PTHR43744">
    <property type="entry name" value="ABC TRANSPORTER PERMEASE PROTEIN MG189-RELATED-RELATED"/>
    <property type="match status" value="1"/>
</dbReference>
<dbReference type="STRING" id="1555112.LIP_2146"/>
<keyword evidence="6 7" id="KW-0472">Membrane</keyword>
<evidence type="ECO:0000256" key="6">
    <source>
        <dbReference type="ARBA" id="ARBA00023136"/>
    </source>
</evidence>
<organism evidence="9 10">
    <name type="scientific">Limnochorda pilosa</name>
    <dbReference type="NCBI Taxonomy" id="1555112"/>
    <lineage>
        <taxon>Bacteria</taxon>
        <taxon>Bacillati</taxon>
        <taxon>Bacillota</taxon>
        <taxon>Limnochordia</taxon>
        <taxon>Limnochordales</taxon>
        <taxon>Limnochordaceae</taxon>
        <taxon>Limnochorda</taxon>
    </lineage>
</organism>
<reference evidence="10" key="2">
    <citation type="journal article" date="2016" name="Int. J. Syst. Evol. Microbiol.">
        <title>Complete genome sequence and cell structure of Limnochorda pilosa, a Gram-negative spore-former within the phylum Firmicutes.</title>
        <authorList>
            <person name="Watanabe M."/>
            <person name="Kojima H."/>
            <person name="Fukui M."/>
        </authorList>
    </citation>
    <scope>NUCLEOTIDE SEQUENCE [LARGE SCALE GENOMIC DNA]</scope>
    <source>
        <strain evidence="10">HC45</strain>
    </source>
</reference>
<evidence type="ECO:0000256" key="1">
    <source>
        <dbReference type="ARBA" id="ARBA00004651"/>
    </source>
</evidence>
<keyword evidence="10" id="KW-1185">Reference proteome</keyword>
<dbReference type="InterPro" id="IPR035906">
    <property type="entry name" value="MetI-like_sf"/>
</dbReference>
<feature type="transmembrane region" description="Helical" evidence="7">
    <location>
        <begin position="111"/>
        <end position="132"/>
    </location>
</feature>
<keyword evidence="5 7" id="KW-1133">Transmembrane helix</keyword>
<keyword evidence="2 7" id="KW-0813">Transport</keyword>
<dbReference type="RefSeq" id="WP_068137652.1">
    <property type="nucleotide sequence ID" value="NZ_AP014924.1"/>
</dbReference>
<dbReference type="PANTHER" id="PTHR43744:SF12">
    <property type="entry name" value="ABC TRANSPORTER PERMEASE PROTEIN MG189-RELATED"/>
    <property type="match status" value="1"/>
</dbReference>
<dbReference type="KEGG" id="lpil:LIP_2146"/>
<evidence type="ECO:0000256" key="2">
    <source>
        <dbReference type="ARBA" id="ARBA00022448"/>
    </source>
</evidence>
<dbReference type="EMBL" id="AP014924">
    <property type="protein sequence ID" value="BAS27987.1"/>
    <property type="molecule type" value="Genomic_DNA"/>
</dbReference>
<reference evidence="10" key="1">
    <citation type="submission" date="2015-07" db="EMBL/GenBank/DDBJ databases">
        <title>Complete genome sequence and phylogenetic analysis of Limnochorda pilosa.</title>
        <authorList>
            <person name="Watanabe M."/>
            <person name="Kojima H."/>
            <person name="Fukui M."/>
        </authorList>
    </citation>
    <scope>NUCLEOTIDE SEQUENCE [LARGE SCALE GENOMIC DNA]</scope>
    <source>
        <strain evidence="10">HC45</strain>
    </source>
</reference>
<dbReference type="Proteomes" id="UP000065807">
    <property type="component" value="Chromosome"/>
</dbReference>
<evidence type="ECO:0000256" key="5">
    <source>
        <dbReference type="ARBA" id="ARBA00022989"/>
    </source>
</evidence>
<dbReference type="Gene3D" id="1.10.3720.10">
    <property type="entry name" value="MetI-like"/>
    <property type="match status" value="1"/>
</dbReference>